<dbReference type="PANTHER" id="PTHR24413">
    <property type="entry name" value="SPECKLE-TYPE POZ PROTEIN"/>
    <property type="match status" value="1"/>
</dbReference>
<dbReference type="AlphaFoldDB" id="A0A914PLZ0"/>
<organism evidence="2 3">
    <name type="scientific">Panagrolaimus davidi</name>
    <dbReference type="NCBI Taxonomy" id="227884"/>
    <lineage>
        <taxon>Eukaryota</taxon>
        <taxon>Metazoa</taxon>
        <taxon>Ecdysozoa</taxon>
        <taxon>Nematoda</taxon>
        <taxon>Chromadorea</taxon>
        <taxon>Rhabditida</taxon>
        <taxon>Tylenchina</taxon>
        <taxon>Panagrolaimomorpha</taxon>
        <taxon>Panagrolaimoidea</taxon>
        <taxon>Panagrolaimidae</taxon>
        <taxon>Panagrolaimus</taxon>
    </lineage>
</organism>
<proteinExistence type="predicted"/>
<dbReference type="WBParaSite" id="PDA_v2.g16927.t1">
    <property type="protein sequence ID" value="PDA_v2.g16927.t1"/>
    <property type="gene ID" value="PDA_v2.g16927"/>
</dbReference>
<protein>
    <submittedName>
        <fullName evidence="3">BTB domain-containing protein</fullName>
    </submittedName>
</protein>
<evidence type="ECO:0000313" key="2">
    <source>
        <dbReference type="Proteomes" id="UP000887578"/>
    </source>
</evidence>
<dbReference type="SMART" id="SM00225">
    <property type="entry name" value="BTB"/>
    <property type="match status" value="1"/>
</dbReference>
<feature type="domain" description="BTB" evidence="1">
    <location>
        <begin position="168"/>
        <end position="271"/>
    </location>
</feature>
<evidence type="ECO:0000313" key="3">
    <source>
        <dbReference type="WBParaSite" id="PDA_v2.g16927.t1"/>
    </source>
</evidence>
<evidence type="ECO:0000259" key="1">
    <source>
        <dbReference type="SMART" id="SM00225"/>
    </source>
</evidence>
<name>A0A914PLZ0_9BILA</name>
<dbReference type="InterPro" id="IPR011333">
    <property type="entry name" value="SKP1/BTB/POZ_sf"/>
</dbReference>
<reference evidence="3" key="1">
    <citation type="submission" date="2022-11" db="UniProtKB">
        <authorList>
            <consortium name="WormBaseParasite"/>
        </authorList>
    </citation>
    <scope>IDENTIFICATION</scope>
</reference>
<dbReference type="Proteomes" id="UP000887578">
    <property type="component" value="Unplaced"/>
</dbReference>
<keyword evidence="2" id="KW-1185">Reference proteome</keyword>
<accession>A0A914PLZ0</accession>
<sequence length="334" mass="37643">MANLKRKFAKEQSYPFSVKWVIKEETLRETKVDLTTPEFDIPNLSDVKYFINLTPKRSDKNPKGETCVYLNVLMTKPISISALFNITCNTTSFSRNFNQVFISNTGFGSKICMFDDLFDATKNIFVDKHLIIEVTGILKFKNADEVEAKMSKVDKSLGLMLWESEADKNVSIVIDGENKLKAHECVLKRRSSKFAKLLKVKAEPGAPSVEAKIAIKNKSFDTVKEAIMHCYDIQNSDTLTSENAANILVFADEYEIPDLKENMEEFCIENLSVSNACLFANSSITAKSEKLKLECLGFLSNCMKTATAVKDISELNPELKEILFLQSFVNVVKN</sequence>
<dbReference type="Pfam" id="PF00651">
    <property type="entry name" value="BTB"/>
    <property type="match status" value="1"/>
</dbReference>
<dbReference type="SUPFAM" id="SSF54695">
    <property type="entry name" value="POZ domain"/>
    <property type="match status" value="1"/>
</dbReference>
<dbReference type="InterPro" id="IPR000210">
    <property type="entry name" value="BTB/POZ_dom"/>
</dbReference>
<dbReference type="Gene3D" id="3.30.710.10">
    <property type="entry name" value="Potassium Channel Kv1.1, Chain A"/>
    <property type="match status" value="1"/>
</dbReference>